<feature type="transmembrane region" description="Helical" evidence="7">
    <location>
        <begin position="142"/>
        <end position="165"/>
    </location>
</feature>
<keyword evidence="3" id="KW-1003">Cell membrane</keyword>
<evidence type="ECO:0000256" key="3">
    <source>
        <dbReference type="ARBA" id="ARBA00022475"/>
    </source>
</evidence>
<gene>
    <name evidence="9" type="ORF">JO391_01500</name>
</gene>
<evidence type="ECO:0000256" key="7">
    <source>
        <dbReference type="RuleBase" id="RU369079"/>
    </source>
</evidence>
<keyword evidence="7" id="KW-0997">Cell inner membrane</keyword>
<dbReference type="AlphaFoldDB" id="A0A8G1EDJ2"/>
<dbReference type="EMBL" id="CP069370">
    <property type="protein sequence ID" value="QYZ70241.1"/>
    <property type="molecule type" value="Genomic_DNA"/>
</dbReference>
<dbReference type="GO" id="GO:0005886">
    <property type="term" value="C:plasma membrane"/>
    <property type="evidence" value="ECO:0007669"/>
    <property type="project" value="UniProtKB-SubCell"/>
</dbReference>
<comment type="subunit">
    <text evidence="7">The complex comprises the extracytoplasmic solute receptor protein and the two transmembrane proteins.</text>
</comment>
<comment type="subcellular location">
    <subcellularLocation>
        <location evidence="7">Cell inner membrane</location>
        <topology evidence="7">Multi-pass membrane protein</topology>
    </subcellularLocation>
    <subcellularLocation>
        <location evidence="1">Cell membrane</location>
        <topology evidence="1">Multi-pass membrane protein</topology>
    </subcellularLocation>
</comment>
<dbReference type="Proteomes" id="UP000826300">
    <property type="component" value="Chromosome"/>
</dbReference>
<organism evidence="9 10">
    <name type="scientific">Neotabrizicola shimadae</name>
    <dbReference type="NCBI Taxonomy" id="2807096"/>
    <lineage>
        <taxon>Bacteria</taxon>
        <taxon>Pseudomonadati</taxon>
        <taxon>Pseudomonadota</taxon>
        <taxon>Alphaproteobacteria</taxon>
        <taxon>Rhodobacterales</taxon>
        <taxon>Paracoccaceae</taxon>
        <taxon>Neotabrizicola</taxon>
    </lineage>
</organism>
<proteinExistence type="inferred from homology"/>
<evidence type="ECO:0000313" key="10">
    <source>
        <dbReference type="Proteomes" id="UP000826300"/>
    </source>
</evidence>
<keyword evidence="10" id="KW-1185">Reference proteome</keyword>
<keyword evidence="2 7" id="KW-0813">Transport</keyword>
<keyword evidence="5 7" id="KW-1133">Transmembrane helix</keyword>
<evidence type="ECO:0000259" key="8">
    <source>
        <dbReference type="Pfam" id="PF04290"/>
    </source>
</evidence>
<sequence length="186" mass="19780">MPAASAAGNCSIMESLVRRLATFSAALGGVALSALILMTCVSILGRAFSRLGLGPVPGDFELVEAGIAFAVFAFLPLCQLKAGHATVDLLVPLFGKSGNRWLLALWETVAALIAALILWRLWAGFLSKLGNGETTMMLQFPVWWAYAACLFPAAVLVLTCLWSAFDRLRGALTGQDSRPITGESLH</sequence>
<evidence type="ECO:0000256" key="4">
    <source>
        <dbReference type="ARBA" id="ARBA00022692"/>
    </source>
</evidence>
<evidence type="ECO:0000256" key="1">
    <source>
        <dbReference type="ARBA" id="ARBA00004651"/>
    </source>
</evidence>
<dbReference type="KEGG" id="nsm:JO391_01500"/>
<reference evidence="9" key="1">
    <citation type="submission" date="2021-02" db="EMBL/GenBank/DDBJ databases">
        <title>Rhodobacter shimadae sp. nov., an aerobic anoxygenic phototrophic bacterium isolated from a hot spring.</title>
        <authorList>
            <person name="Muramatsu S."/>
            <person name="Haruta S."/>
            <person name="Hirose S."/>
            <person name="Hanada S."/>
        </authorList>
    </citation>
    <scope>NUCLEOTIDE SEQUENCE</scope>
    <source>
        <strain evidence="9">N10</strain>
    </source>
</reference>
<feature type="domain" description="Tripartite ATP-independent periplasmic transporters DctQ component" evidence="8">
    <location>
        <begin position="35"/>
        <end position="169"/>
    </location>
</feature>
<dbReference type="Pfam" id="PF04290">
    <property type="entry name" value="DctQ"/>
    <property type="match status" value="1"/>
</dbReference>
<dbReference type="GO" id="GO:0022857">
    <property type="term" value="F:transmembrane transporter activity"/>
    <property type="evidence" value="ECO:0007669"/>
    <property type="project" value="UniProtKB-UniRule"/>
</dbReference>
<protein>
    <recommendedName>
        <fullName evidence="7">TRAP transporter small permease protein</fullName>
    </recommendedName>
</protein>
<dbReference type="InterPro" id="IPR055348">
    <property type="entry name" value="DctQ"/>
</dbReference>
<feature type="transmembrane region" description="Helical" evidence="7">
    <location>
        <begin position="20"/>
        <end position="48"/>
    </location>
</feature>
<comment type="similarity">
    <text evidence="7">Belongs to the TRAP transporter small permease family.</text>
</comment>
<accession>A0A8G1EDJ2</accession>
<keyword evidence="6 7" id="KW-0472">Membrane</keyword>
<dbReference type="RefSeq" id="WP_220662457.1">
    <property type="nucleotide sequence ID" value="NZ_CP069370.1"/>
</dbReference>
<evidence type="ECO:0000313" key="9">
    <source>
        <dbReference type="EMBL" id="QYZ70241.1"/>
    </source>
</evidence>
<evidence type="ECO:0000256" key="5">
    <source>
        <dbReference type="ARBA" id="ARBA00022989"/>
    </source>
</evidence>
<comment type="function">
    <text evidence="7">Part of the tripartite ATP-independent periplasmic (TRAP) transport system.</text>
</comment>
<feature type="transmembrane region" description="Helical" evidence="7">
    <location>
        <begin position="101"/>
        <end position="122"/>
    </location>
</feature>
<keyword evidence="4 7" id="KW-0812">Transmembrane</keyword>
<feature type="transmembrane region" description="Helical" evidence="7">
    <location>
        <begin position="60"/>
        <end position="80"/>
    </location>
</feature>
<name>A0A8G1EDJ2_9RHOB</name>
<evidence type="ECO:0000256" key="6">
    <source>
        <dbReference type="ARBA" id="ARBA00023136"/>
    </source>
</evidence>
<evidence type="ECO:0000256" key="2">
    <source>
        <dbReference type="ARBA" id="ARBA00022448"/>
    </source>
</evidence>